<evidence type="ECO:0000313" key="13">
    <source>
        <dbReference type="Proteomes" id="UP000004931"/>
    </source>
</evidence>
<dbReference type="PANTHER" id="PTHR15749">
    <property type="entry name" value="FANCONI-ASSOCIATED NUCLEASE 1"/>
    <property type="match status" value="1"/>
</dbReference>
<evidence type="ECO:0000259" key="11">
    <source>
        <dbReference type="SMART" id="SM00990"/>
    </source>
</evidence>
<comment type="cofactor">
    <cofactor evidence="3">
        <name>Mg(2+)</name>
        <dbReference type="ChEBI" id="CHEBI:18420"/>
    </cofactor>
</comment>
<comment type="similarity">
    <text evidence="4">Belongs to the FAN1 family.</text>
</comment>
<keyword evidence="7" id="KW-0479">Metal-binding</keyword>
<dbReference type="PANTHER" id="PTHR15749:SF4">
    <property type="entry name" value="FANCONI-ASSOCIATED NUCLEASE 1"/>
    <property type="match status" value="1"/>
</dbReference>
<comment type="cofactor">
    <cofactor evidence="2">
        <name>Mn(2+)</name>
        <dbReference type="ChEBI" id="CHEBI:29035"/>
    </cofactor>
</comment>
<dbReference type="InterPro" id="IPR033315">
    <property type="entry name" value="Fan1-like"/>
</dbReference>
<sequence>MPEQLPEGYHLENFLSLMRFVRHQYADLLTAEEREYADNFELLPQQSQSLYVRLILRKGPVFRSDKLSYADIDDIKASAVCLRDFGFIDQRADIDERIALHTKVELLQWLPTQTNAKLLKRPALLDLIRLDVDVLQQQLSFEIYRPLGAELILRYRLLFFGNLNQDFSEFVLTDMGMLRYENYPIDSRYRLFDSRAEVEQLWRHYQLREQCGQMIAQQSFQQLSQVVNDGLQLASGDMPTLMSLGRRSDRLRNYVARHLERQQLDLQALALYRLSNATPARERRVRLLKKHGAMTAALALCEEMQASPIDEEELDVATRLGHALAMKVRGESQFAQVPLEYNSLSLQFDKPLSKGLRVEELVRRRFEDNTETGGQIWRSFYVENGLIPSLFGLCFWDIIFAPIKGAFVNPYQRGPLDLFTPAFLQAREAEVDRRFFELSSNAAIKSRALSSYQQKRGTANYLVRWDCLSSELLELALTCIPYTDLLVIFRRLLFDLRNNRSGFPDLICFNCDDKNGHSYLMVEVKGPGDKLQNNQKRWIKTFASNEIPFQLAHVSWVTNE</sequence>
<dbReference type="InterPro" id="IPR014883">
    <property type="entry name" value="VRR_NUC"/>
</dbReference>
<dbReference type="OrthoDB" id="9803913at2"/>
<dbReference type="Pfam" id="PF08774">
    <property type="entry name" value="VRR_NUC"/>
    <property type="match status" value="1"/>
</dbReference>
<organism evidence="12 13">
    <name type="scientific">marine gamma proteobacterium HTCC2143</name>
    <dbReference type="NCBI Taxonomy" id="247633"/>
    <lineage>
        <taxon>Bacteria</taxon>
        <taxon>Pseudomonadati</taxon>
        <taxon>Pseudomonadota</taxon>
        <taxon>Gammaproteobacteria</taxon>
        <taxon>Cellvibrionales</taxon>
        <taxon>Spongiibacteraceae</taxon>
        <taxon>BD1-7 clade</taxon>
    </lineage>
</organism>
<reference evidence="12 13" key="1">
    <citation type="journal article" date="2010" name="J. Bacteriol.">
        <title>Genome sequence of the oligotrophic marine Gammaproteobacterium HTCC2143, isolated from the Oregon Coast.</title>
        <authorList>
            <person name="Oh H.M."/>
            <person name="Kang I."/>
            <person name="Ferriera S."/>
            <person name="Giovannoni S.J."/>
            <person name="Cho J.C."/>
        </authorList>
    </citation>
    <scope>NUCLEOTIDE SEQUENCE [LARGE SCALE GENOMIC DNA]</scope>
    <source>
        <strain evidence="12 13">HTCC2143</strain>
    </source>
</reference>
<dbReference type="GO" id="GO:0003676">
    <property type="term" value="F:nucleic acid binding"/>
    <property type="evidence" value="ECO:0007669"/>
    <property type="project" value="InterPro"/>
</dbReference>
<dbReference type="EMBL" id="AAVT01000002">
    <property type="protein sequence ID" value="EAW31888.1"/>
    <property type="molecule type" value="Genomic_DNA"/>
</dbReference>
<evidence type="ECO:0000256" key="1">
    <source>
        <dbReference type="ARBA" id="ARBA00000983"/>
    </source>
</evidence>
<keyword evidence="8" id="KW-0378">Hydrolase</keyword>
<dbReference type="AlphaFoldDB" id="A0YBF8"/>
<dbReference type="SMART" id="SM00990">
    <property type="entry name" value="VRR_NUC"/>
    <property type="match status" value="1"/>
</dbReference>
<evidence type="ECO:0000256" key="7">
    <source>
        <dbReference type="ARBA" id="ARBA00022723"/>
    </source>
</evidence>
<dbReference type="GO" id="GO:0004528">
    <property type="term" value="F:phosphodiesterase I activity"/>
    <property type="evidence" value="ECO:0007669"/>
    <property type="project" value="UniProtKB-EC"/>
</dbReference>
<dbReference type="STRING" id="247633.GP2143_05540"/>
<evidence type="ECO:0000256" key="8">
    <source>
        <dbReference type="ARBA" id="ARBA00022801"/>
    </source>
</evidence>
<proteinExistence type="inferred from homology"/>
<keyword evidence="9" id="KW-0460">Magnesium</keyword>
<keyword evidence="10" id="KW-0464">Manganese</keyword>
<accession>A0YBF8</accession>
<comment type="caution">
    <text evidence="12">The sequence shown here is derived from an EMBL/GenBank/DDBJ whole genome shotgun (WGS) entry which is preliminary data.</text>
</comment>
<evidence type="ECO:0000256" key="3">
    <source>
        <dbReference type="ARBA" id="ARBA00001946"/>
    </source>
</evidence>
<evidence type="ECO:0000256" key="2">
    <source>
        <dbReference type="ARBA" id="ARBA00001936"/>
    </source>
</evidence>
<dbReference type="Proteomes" id="UP000004931">
    <property type="component" value="Unassembled WGS sequence"/>
</dbReference>
<dbReference type="Gene3D" id="3.40.1350.10">
    <property type="match status" value="1"/>
</dbReference>
<evidence type="ECO:0000256" key="9">
    <source>
        <dbReference type="ARBA" id="ARBA00022842"/>
    </source>
</evidence>
<dbReference type="Pfam" id="PF21315">
    <property type="entry name" value="FAN1_HTH"/>
    <property type="match status" value="1"/>
</dbReference>
<feature type="domain" description="VRR-NUC" evidence="11">
    <location>
        <begin position="449"/>
        <end position="556"/>
    </location>
</feature>
<evidence type="ECO:0000256" key="6">
    <source>
        <dbReference type="ARBA" id="ARBA00022722"/>
    </source>
</evidence>
<keyword evidence="6" id="KW-0540">Nuclease</keyword>
<dbReference type="GO" id="GO:0036297">
    <property type="term" value="P:interstrand cross-link repair"/>
    <property type="evidence" value="ECO:0007669"/>
    <property type="project" value="InterPro"/>
</dbReference>
<dbReference type="GO" id="GO:0046872">
    <property type="term" value="F:metal ion binding"/>
    <property type="evidence" value="ECO:0007669"/>
    <property type="project" value="UniProtKB-KW"/>
</dbReference>
<evidence type="ECO:0000256" key="10">
    <source>
        <dbReference type="ARBA" id="ARBA00023211"/>
    </source>
</evidence>
<keyword evidence="13" id="KW-1185">Reference proteome</keyword>
<dbReference type="EC" id="3.1.4.1" evidence="5"/>
<dbReference type="InterPro" id="IPR011856">
    <property type="entry name" value="tRNA_endonuc-like_dom_sf"/>
</dbReference>
<protein>
    <recommendedName>
        <fullName evidence="5">phosphodiesterase I</fullName>
        <ecNumber evidence="5">3.1.4.1</ecNumber>
    </recommendedName>
</protein>
<comment type="catalytic activity">
    <reaction evidence="1">
        <text>Hydrolytically removes 5'-nucleotides successively from the 3'-hydroxy termini of 3'-hydroxy-terminated oligonucleotides.</text>
        <dbReference type="EC" id="3.1.4.1"/>
    </reaction>
</comment>
<evidence type="ECO:0000256" key="5">
    <source>
        <dbReference type="ARBA" id="ARBA00012029"/>
    </source>
</evidence>
<gene>
    <name evidence="12" type="ORF">GP2143_05540</name>
</gene>
<dbReference type="eggNOG" id="COG2176">
    <property type="taxonomic scope" value="Bacteria"/>
</dbReference>
<dbReference type="InterPro" id="IPR049125">
    <property type="entry name" value="FAN1-like_WH"/>
</dbReference>
<evidence type="ECO:0000313" key="12">
    <source>
        <dbReference type="EMBL" id="EAW31888.1"/>
    </source>
</evidence>
<name>A0YBF8_9GAMM</name>
<evidence type="ECO:0000256" key="4">
    <source>
        <dbReference type="ARBA" id="ARBA00005533"/>
    </source>
</evidence>